<dbReference type="RefSeq" id="XP_018063264.1">
    <property type="nucleotide sequence ID" value="XM_018218939.1"/>
</dbReference>
<dbReference type="Proteomes" id="UP000070700">
    <property type="component" value="Unassembled WGS sequence"/>
</dbReference>
<reference evidence="2 3" key="1">
    <citation type="submission" date="2015-10" db="EMBL/GenBank/DDBJ databases">
        <title>Full genome of DAOMC 229536 Phialocephala scopiformis, a fungal endophyte of spruce producing the potent anti-insectan compound rugulosin.</title>
        <authorList>
            <consortium name="DOE Joint Genome Institute"/>
            <person name="Walker A.K."/>
            <person name="Frasz S.L."/>
            <person name="Seifert K.A."/>
            <person name="Miller J.D."/>
            <person name="Mondo S.J."/>
            <person name="Labutti K."/>
            <person name="Lipzen A."/>
            <person name="Dockter R."/>
            <person name="Kennedy M."/>
            <person name="Grigoriev I.V."/>
            <person name="Spatafora J.W."/>
        </authorList>
    </citation>
    <scope>NUCLEOTIDE SEQUENCE [LARGE SCALE GENOMIC DNA]</scope>
    <source>
        <strain evidence="2 3">CBS 120377</strain>
    </source>
</reference>
<evidence type="ECO:0000313" key="2">
    <source>
        <dbReference type="EMBL" id="KUJ08909.1"/>
    </source>
</evidence>
<protein>
    <submittedName>
        <fullName evidence="2">Uncharacterized protein</fullName>
    </submittedName>
</protein>
<dbReference type="EMBL" id="KQ947434">
    <property type="protein sequence ID" value="KUJ08909.1"/>
    <property type="molecule type" value="Genomic_DNA"/>
</dbReference>
<dbReference type="KEGG" id="psco:LY89DRAFT_724883"/>
<evidence type="ECO:0000313" key="3">
    <source>
        <dbReference type="Proteomes" id="UP000070700"/>
    </source>
</evidence>
<keyword evidence="3" id="KW-1185">Reference proteome</keyword>
<sequence>MAYYLKNGGTPRRKAVPLDNHFQPVAPQKLSKTHQVPGSIPGLASSSSPAGTSQLPLPPPPHQRLAPTSVFGPVLSPGDPMNLTPDYEGFGHLGSPHAAWVYQQINYPAICSAFGPPPLSEIPAYAFWPAPFVVPAAYRFGVVPPTFAAAAPASTSNSTTSHSSYRARY</sequence>
<organism evidence="2 3">
    <name type="scientific">Mollisia scopiformis</name>
    <name type="common">Conifer needle endophyte fungus</name>
    <name type="synonym">Phialocephala scopiformis</name>
    <dbReference type="NCBI Taxonomy" id="149040"/>
    <lineage>
        <taxon>Eukaryota</taxon>
        <taxon>Fungi</taxon>
        <taxon>Dikarya</taxon>
        <taxon>Ascomycota</taxon>
        <taxon>Pezizomycotina</taxon>
        <taxon>Leotiomycetes</taxon>
        <taxon>Helotiales</taxon>
        <taxon>Mollisiaceae</taxon>
        <taxon>Mollisia</taxon>
    </lineage>
</organism>
<dbReference type="AlphaFoldDB" id="A0A132BA87"/>
<evidence type="ECO:0000256" key="1">
    <source>
        <dbReference type="SAM" id="MobiDB-lite"/>
    </source>
</evidence>
<proteinExistence type="predicted"/>
<feature type="region of interest" description="Disordered" evidence="1">
    <location>
        <begin position="29"/>
        <end position="62"/>
    </location>
</feature>
<feature type="compositionally biased region" description="Polar residues" evidence="1">
    <location>
        <begin position="44"/>
        <end position="54"/>
    </location>
</feature>
<dbReference type="InParanoid" id="A0A132BA87"/>
<gene>
    <name evidence="2" type="ORF">LY89DRAFT_724883</name>
</gene>
<accession>A0A132BA87</accession>
<dbReference type="OrthoDB" id="3564905at2759"/>
<feature type="region of interest" description="Disordered" evidence="1">
    <location>
        <begin position="150"/>
        <end position="169"/>
    </location>
</feature>
<dbReference type="GeneID" id="28828665"/>
<name>A0A132BA87_MOLSC</name>